<protein>
    <submittedName>
        <fullName evidence="1">Uncharacterized protein</fullName>
    </submittedName>
</protein>
<organism evidence="1 2">
    <name type="scientific">Planococcus faecalis</name>
    <dbReference type="NCBI Taxonomy" id="1598147"/>
    <lineage>
        <taxon>Bacteria</taxon>
        <taxon>Bacillati</taxon>
        <taxon>Bacillota</taxon>
        <taxon>Bacilli</taxon>
        <taxon>Bacillales</taxon>
        <taxon>Caryophanaceae</taxon>
        <taxon>Planococcus</taxon>
    </lineage>
</organism>
<sequence>MNYDFYNNPDHWMDGFYELSIEYHPYGDDKRVNEALVALEESLYFNGFWEEKKDFQKHSISLPITIEEESVKSFYGSLSLHNSTKEELPCLITVIRVNGESDWLDISIPQAAFEKVFPYRYPLTTELNPWLEKINEVYVRLAESIYYKSPFDFAMIGEEISGETNQAEITIELMQNKPYMTCVLPSPLLDRLRLNGKGTALSNRLRLF</sequence>
<dbReference type="RefSeq" id="WP_071153375.1">
    <property type="nucleotide sequence ID" value="NZ_CP019401.1"/>
</dbReference>
<reference evidence="1 2" key="1">
    <citation type="submission" date="2017-01" db="EMBL/GenBank/DDBJ databases">
        <title>Planococcus faecalis genome complete sequence.</title>
        <authorList>
            <person name="Lee P.C."/>
        </authorList>
    </citation>
    <scope>NUCLEOTIDE SEQUENCE [LARGE SCALE GENOMIC DNA]</scope>
    <source>
        <strain evidence="1 2">AJ003</strain>
    </source>
</reference>
<proteinExistence type="predicted"/>
<keyword evidence="2" id="KW-1185">Reference proteome</keyword>
<name>A0ABM6IQL8_9BACL</name>
<evidence type="ECO:0000313" key="2">
    <source>
        <dbReference type="Proteomes" id="UP000189661"/>
    </source>
</evidence>
<dbReference type="Proteomes" id="UP000189661">
    <property type="component" value="Chromosome"/>
</dbReference>
<gene>
    <name evidence="1" type="ORF">AJGP001_06220</name>
</gene>
<dbReference type="EMBL" id="CP019401">
    <property type="protein sequence ID" value="AQU78876.1"/>
    <property type="molecule type" value="Genomic_DNA"/>
</dbReference>
<accession>A0ABM6IQL8</accession>
<evidence type="ECO:0000313" key="1">
    <source>
        <dbReference type="EMBL" id="AQU78876.1"/>
    </source>
</evidence>